<dbReference type="InterPro" id="IPR013325">
    <property type="entry name" value="RNA_pol_sigma_r2"/>
</dbReference>
<dbReference type="NCBIfam" id="TIGR02937">
    <property type="entry name" value="sigma70-ECF"/>
    <property type="match status" value="1"/>
</dbReference>
<keyword evidence="4" id="KW-0804">Transcription</keyword>
<gene>
    <name evidence="7" type="ORF">EDD40_7145</name>
</gene>
<feature type="region of interest" description="Disordered" evidence="5">
    <location>
        <begin position="197"/>
        <end position="221"/>
    </location>
</feature>
<evidence type="ECO:0000256" key="1">
    <source>
        <dbReference type="ARBA" id="ARBA00023015"/>
    </source>
</evidence>
<keyword evidence="1" id="KW-0805">Transcription regulation</keyword>
<evidence type="ECO:0000256" key="2">
    <source>
        <dbReference type="ARBA" id="ARBA00023082"/>
    </source>
</evidence>
<dbReference type="InterPro" id="IPR014284">
    <property type="entry name" value="RNA_pol_sigma-70_dom"/>
</dbReference>
<dbReference type="GO" id="GO:0006352">
    <property type="term" value="P:DNA-templated transcription initiation"/>
    <property type="evidence" value="ECO:0007669"/>
    <property type="project" value="InterPro"/>
</dbReference>
<evidence type="ECO:0000313" key="8">
    <source>
        <dbReference type="Proteomes" id="UP000268727"/>
    </source>
</evidence>
<feature type="domain" description="RNA polymerase sigma-70 region 2" evidence="6">
    <location>
        <begin position="47"/>
        <end position="111"/>
    </location>
</feature>
<reference evidence="7 8" key="1">
    <citation type="submission" date="2018-11" db="EMBL/GenBank/DDBJ databases">
        <title>Sequencing the genomes of 1000 actinobacteria strains.</title>
        <authorList>
            <person name="Klenk H.-P."/>
        </authorList>
    </citation>
    <scope>NUCLEOTIDE SEQUENCE [LARGE SCALE GENOMIC DNA]</scope>
    <source>
        <strain evidence="7 8">DSM 44231</strain>
    </source>
</reference>
<dbReference type="InterPro" id="IPR039425">
    <property type="entry name" value="RNA_pol_sigma-70-like"/>
</dbReference>
<feature type="compositionally biased region" description="Basic and acidic residues" evidence="5">
    <location>
        <begin position="211"/>
        <end position="221"/>
    </location>
</feature>
<dbReference type="PANTHER" id="PTHR43133:SF8">
    <property type="entry name" value="RNA POLYMERASE SIGMA FACTOR HI_1459-RELATED"/>
    <property type="match status" value="1"/>
</dbReference>
<dbReference type="Proteomes" id="UP000268727">
    <property type="component" value="Unassembled WGS sequence"/>
</dbReference>
<dbReference type="Pfam" id="PF04542">
    <property type="entry name" value="Sigma70_r2"/>
    <property type="match status" value="1"/>
</dbReference>
<evidence type="ECO:0000256" key="3">
    <source>
        <dbReference type="ARBA" id="ARBA00023125"/>
    </source>
</evidence>
<protein>
    <submittedName>
        <fullName evidence="7">RNA polymerase sigma factor (Sigma-70 family)</fullName>
    </submittedName>
</protein>
<comment type="caution">
    <text evidence="7">The sequence shown here is derived from an EMBL/GenBank/DDBJ whole genome shotgun (WGS) entry which is preliminary data.</text>
</comment>
<dbReference type="AlphaFoldDB" id="A0A3N1HGQ7"/>
<dbReference type="Gene3D" id="1.10.1740.10">
    <property type="match status" value="1"/>
</dbReference>
<dbReference type="SUPFAM" id="SSF88946">
    <property type="entry name" value="Sigma2 domain of RNA polymerase sigma factors"/>
    <property type="match status" value="1"/>
</dbReference>
<name>A0A3N1HGQ7_9PSEU</name>
<dbReference type="PANTHER" id="PTHR43133">
    <property type="entry name" value="RNA POLYMERASE ECF-TYPE SIGMA FACTO"/>
    <property type="match status" value="1"/>
</dbReference>
<dbReference type="EMBL" id="RJKM01000001">
    <property type="protein sequence ID" value="ROP41709.1"/>
    <property type="molecule type" value="Genomic_DNA"/>
</dbReference>
<keyword evidence="2" id="KW-0731">Sigma factor</keyword>
<evidence type="ECO:0000256" key="4">
    <source>
        <dbReference type="ARBA" id="ARBA00023163"/>
    </source>
</evidence>
<proteinExistence type="predicted"/>
<accession>A0A3N1HGQ7</accession>
<evidence type="ECO:0000259" key="6">
    <source>
        <dbReference type="Pfam" id="PF04542"/>
    </source>
</evidence>
<sequence>MGALPGTPTGFDPEPHWLSLEGAERHAACLLAARAGDRRALDAVIADLTPLVWHVARGHGLDRATAEDVVQTVWLALLRDLDRVADPRALAGWLVVTTRREAKRTWTPARREASVSDDTAELVGEYGLPEDAVLLDDRDRRLWRAFGRLSQRCQELLRLGALAGRAGAGAPAAPRGSLGPSRGRCLDVLRAHLDAETGWPGLPSPARPQHPPRDPRVRLRSDRPVVAGAPTEVEFGYTVVRDALTTSGHDTAPVSAPVRVLLHAEGATVEPLTRVFRLPADVDAESVRFRVVPGARGTLELVFRVYLGDGHLLQEVRADLPVGEA</sequence>
<evidence type="ECO:0000313" key="7">
    <source>
        <dbReference type="EMBL" id="ROP41709.1"/>
    </source>
</evidence>
<organism evidence="7 8">
    <name type="scientific">Saccharothrix texasensis</name>
    <dbReference type="NCBI Taxonomy" id="103734"/>
    <lineage>
        <taxon>Bacteria</taxon>
        <taxon>Bacillati</taxon>
        <taxon>Actinomycetota</taxon>
        <taxon>Actinomycetes</taxon>
        <taxon>Pseudonocardiales</taxon>
        <taxon>Pseudonocardiaceae</taxon>
        <taxon>Saccharothrix</taxon>
    </lineage>
</organism>
<dbReference type="GO" id="GO:0003677">
    <property type="term" value="F:DNA binding"/>
    <property type="evidence" value="ECO:0007669"/>
    <property type="project" value="UniProtKB-KW"/>
</dbReference>
<dbReference type="GO" id="GO:0016987">
    <property type="term" value="F:sigma factor activity"/>
    <property type="evidence" value="ECO:0007669"/>
    <property type="project" value="UniProtKB-KW"/>
</dbReference>
<keyword evidence="3" id="KW-0238">DNA-binding</keyword>
<dbReference type="InterPro" id="IPR007627">
    <property type="entry name" value="RNA_pol_sigma70_r2"/>
</dbReference>
<evidence type="ECO:0000256" key="5">
    <source>
        <dbReference type="SAM" id="MobiDB-lite"/>
    </source>
</evidence>
<keyword evidence="8" id="KW-1185">Reference proteome</keyword>